<name>A0A934NV42_9NOCA</name>
<dbReference type="NCBIfam" id="TIGR00724">
    <property type="entry name" value="urea_amlyse_rel"/>
    <property type="match status" value="1"/>
</dbReference>
<dbReference type="Pfam" id="PF02626">
    <property type="entry name" value="CT_A_B"/>
    <property type="match status" value="1"/>
</dbReference>
<evidence type="ECO:0000256" key="4">
    <source>
        <dbReference type="SAM" id="MobiDB-lite"/>
    </source>
</evidence>
<keyword evidence="7" id="KW-1185">Reference proteome</keyword>
<comment type="caution">
    <text evidence="6">The sequence shown here is derived from an EMBL/GenBank/DDBJ whole genome shotgun (WGS) entry which is preliminary data.</text>
</comment>
<protein>
    <submittedName>
        <fullName evidence="6">Biotin-dependent carboxyltransferase family protein</fullName>
    </submittedName>
</protein>
<keyword evidence="2" id="KW-0378">Hydrolase</keyword>
<dbReference type="InterPro" id="IPR052708">
    <property type="entry name" value="PxpC"/>
</dbReference>
<feature type="domain" description="Carboxyltransferase" evidence="5">
    <location>
        <begin position="48"/>
        <end position="309"/>
    </location>
</feature>
<dbReference type="PANTHER" id="PTHR43309">
    <property type="entry name" value="5-OXOPROLINASE SUBUNIT C"/>
    <property type="match status" value="1"/>
</dbReference>
<dbReference type="AlphaFoldDB" id="A0A934NV42"/>
<dbReference type="GO" id="GO:0005524">
    <property type="term" value="F:ATP binding"/>
    <property type="evidence" value="ECO:0007669"/>
    <property type="project" value="UniProtKB-KW"/>
</dbReference>
<keyword evidence="3" id="KW-0067">ATP-binding</keyword>
<dbReference type="SMART" id="SM00797">
    <property type="entry name" value="AHS2"/>
    <property type="match status" value="1"/>
</dbReference>
<evidence type="ECO:0000313" key="6">
    <source>
        <dbReference type="EMBL" id="MBJ8341976.1"/>
    </source>
</evidence>
<reference evidence="6" key="1">
    <citation type="submission" date="2020-12" db="EMBL/GenBank/DDBJ databases">
        <title>Antrihabitans popcorni sp. nov. and Antrihabitans auranticaus sp. nov., isolated from a larva cave.</title>
        <authorList>
            <person name="Lee S.D."/>
            <person name="Kim I.S."/>
        </authorList>
    </citation>
    <scope>NUCLEOTIDE SEQUENCE</scope>
    <source>
        <strain evidence="6">YC3-6</strain>
    </source>
</reference>
<dbReference type="Proteomes" id="UP000655868">
    <property type="component" value="Unassembled WGS sequence"/>
</dbReference>
<feature type="region of interest" description="Disordered" evidence="4">
    <location>
        <begin position="1"/>
        <end position="22"/>
    </location>
</feature>
<dbReference type="Gene3D" id="2.40.100.10">
    <property type="entry name" value="Cyclophilin-like"/>
    <property type="match status" value="1"/>
</dbReference>
<gene>
    <name evidence="6" type="ORF">JGU71_24110</name>
</gene>
<evidence type="ECO:0000313" key="7">
    <source>
        <dbReference type="Proteomes" id="UP000655868"/>
    </source>
</evidence>
<dbReference type="InterPro" id="IPR029000">
    <property type="entry name" value="Cyclophilin-like_dom_sf"/>
</dbReference>
<dbReference type="EMBL" id="JAEMNV010000009">
    <property type="protein sequence ID" value="MBJ8341976.1"/>
    <property type="molecule type" value="Genomic_DNA"/>
</dbReference>
<sequence length="309" mass="32304">MGRGPAASGPASPGERRRIRGTHVNGFTVETPGPLTTIQDHGRAGFASLGVGSSGAADTRSYDLANRLVGNLDGAPALEITLGGLSVRFDATHEIVLTGAPASATINGIPFGHNSRIVVHEGDLLQVSTPTIGLRTYLAIRGGIDVPMVLGSASTDTLADLGPGRLVSGQRIAVGDRRGPYPPIDFAPAAQPTDRLSTLGIRLGPRDTWFTSESIRTLLDSTWTVTTRADRIGAELDGPLLERIHSVELPSEGVVTGALQVPPSGRPTLFLSDHPVTGGYPVIAVASRRSIDLAAQARPGQQLRFVLDK</sequence>
<accession>A0A934NV42</accession>
<organism evidence="6 7">
    <name type="scientific">Antrihabitans stalagmiti</name>
    <dbReference type="NCBI Taxonomy" id="2799499"/>
    <lineage>
        <taxon>Bacteria</taxon>
        <taxon>Bacillati</taxon>
        <taxon>Actinomycetota</taxon>
        <taxon>Actinomycetes</taxon>
        <taxon>Mycobacteriales</taxon>
        <taxon>Nocardiaceae</taxon>
        <taxon>Antrihabitans</taxon>
    </lineage>
</organism>
<dbReference type="InterPro" id="IPR003778">
    <property type="entry name" value="CT_A_B"/>
</dbReference>
<evidence type="ECO:0000256" key="3">
    <source>
        <dbReference type="ARBA" id="ARBA00022840"/>
    </source>
</evidence>
<dbReference type="PANTHER" id="PTHR43309:SF3">
    <property type="entry name" value="5-OXOPROLINASE SUBUNIT C"/>
    <property type="match status" value="1"/>
</dbReference>
<keyword evidence="1" id="KW-0547">Nucleotide-binding</keyword>
<dbReference type="SUPFAM" id="SSF50891">
    <property type="entry name" value="Cyclophilin-like"/>
    <property type="match status" value="1"/>
</dbReference>
<evidence type="ECO:0000256" key="1">
    <source>
        <dbReference type="ARBA" id="ARBA00022741"/>
    </source>
</evidence>
<dbReference type="GO" id="GO:0016787">
    <property type="term" value="F:hydrolase activity"/>
    <property type="evidence" value="ECO:0007669"/>
    <property type="project" value="UniProtKB-KW"/>
</dbReference>
<evidence type="ECO:0000259" key="5">
    <source>
        <dbReference type="SMART" id="SM00797"/>
    </source>
</evidence>
<proteinExistence type="predicted"/>
<evidence type="ECO:0000256" key="2">
    <source>
        <dbReference type="ARBA" id="ARBA00022801"/>
    </source>
</evidence>